<proteinExistence type="predicted"/>
<dbReference type="EMBL" id="CM042050">
    <property type="protein sequence ID" value="KAI3736000.1"/>
    <property type="molecule type" value="Genomic_DNA"/>
</dbReference>
<accession>A0ACB9CP20</accession>
<name>A0ACB9CP20_ARCLA</name>
<sequence length="226" mass="25198">MRALATEERKKILLDVVAALEANEQFIMLENDADVEPARDAGYDETLVARLTLKASKACICSNSRNLIRALAESVRKLAEMEEPIDHVLKRIELAEGLVLEKKTCPLGVLLIVFESRPDALVQIASLAIRSGNGLLLKRGKEAKRILHKSEGGWRDALNERTPHLMRCFALCDLYENDSIFDKFECCLSGDGKRVATGSYRSDLHFLDCTRAGMDFVDFAPSSEKL</sequence>
<reference evidence="1 2" key="2">
    <citation type="journal article" date="2022" name="Mol. Ecol. Resour.">
        <title>The genomes of chicory, endive, great burdock and yacon provide insights into Asteraceae paleo-polyploidization history and plant inulin production.</title>
        <authorList>
            <person name="Fan W."/>
            <person name="Wang S."/>
            <person name="Wang H."/>
            <person name="Wang A."/>
            <person name="Jiang F."/>
            <person name="Liu H."/>
            <person name="Zhao H."/>
            <person name="Xu D."/>
            <person name="Zhang Y."/>
        </authorList>
    </citation>
    <scope>NUCLEOTIDE SEQUENCE [LARGE SCALE GENOMIC DNA]</scope>
    <source>
        <strain evidence="2">cv. Niubang</strain>
    </source>
</reference>
<evidence type="ECO:0000313" key="1">
    <source>
        <dbReference type="EMBL" id="KAI3736000.1"/>
    </source>
</evidence>
<comment type="caution">
    <text evidence="1">The sequence shown here is derived from an EMBL/GenBank/DDBJ whole genome shotgun (WGS) entry which is preliminary data.</text>
</comment>
<gene>
    <name evidence="1" type="ORF">L6452_15530</name>
</gene>
<organism evidence="1 2">
    <name type="scientific">Arctium lappa</name>
    <name type="common">Greater burdock</name>
    <name type="synonym">Lappa major</name>
    <dbReference type="NCBI Taxonomy" id="4217"/>
    <lineage>
        <taxon>Eukaryota</taxon>
        <taxon>Viridiplantae</taxon>
        <taxon>Streptophyta</taxon>
        <taxon>Embryophyta</taxon>
        <taxon>Tracheophyta</taxon>
        <taxon>Spermatophyta</taxon>
        <taxon>Magnoliopsida</taxon>
        <taxon>eudicotyledons</taxon>
        <taxon>Gunneridae</taxon>
        <taxon>Pentapetalae</taxon>
        <taxon>asterids</taxon>
        <taxon>campanulids</taxon>
        <taxon>Asterales</taxon>
        <taxon>Asteraceae</taxon>
        <taxon>Carduoideae</taxon>
        <taxon>Cardueae</taxon>
        <taxon>Arctiinae</taxon>
        <taxon>Arctium</taxon>
    </lineage>
</organism>
<reference evidence="2" key="1">
    <citation type="journal article" date="2022" name="Mol. Ecol. Resour.">
        <title>The genomes of chicory, endive, great burdock and yacon provide insights into Asteraceae palaeo-polyploidization history and plant inulin production.</title>
        <authorList>
            <person name="Fan W."/>
            <person name="Wang S."/>
            <person name="Wang H."/>
            <person name="Wang A."/>
            <person name="Jiang F."/>
            <person name="Liu H."/>
            <person name="Zhao H."/>
            <person name="Xu D."/>
            <person name="Zhang Y."/>
        </authorList>
    </citation>
    <scope>NUCLEOTIDE SEQUENCE [LARGE SCALE GENOMIC DNA]</scope>
    <source>
        <strain evidence="2">cv. Niubang</strain>
    </source>
</reference>
<evidence type="ECO:0000313" key="2">
    <source>
        <dbReference type="Proteomes" id="UP001055879"/>
    </source>
</evidence>
<dbReference type="Proteomes" id="UP001055879">
    <property type="component" value="Linkage Group LG04"/>
</dbReference>
<keyword evidence="2" id="KW-1185">Reference proteome</keyword>
<protein>
    <submittedName>
        <fullName evidence="1">Uncharacterized protein</fullName>
    </submittedName>
</protein>